<name>A0A9P5MWA2_9AGAM</name>
<feature type="compositionally biased region" description="Acidic residues" evidence="1">
    <location>
        <begin position="137"/>
        <end position="148"/>
    </location>
</feature>
<feature type="region of interest" description="Disordered" evidence="1">
    <location>
        <begin position="107"/>
        <end position="148"/>
    </location>
</feature>
<feature type="region of interest" description="Disordered" evidence="1">
    <location>
        <begin position="1"/>
        <end position="81"/>
    </location>
</feature>
<dbReference type="OrthoDB" id="3268127at2759"/>
<dbReference type="EMBL" id="WHVB01000008">
    <property type="protein sequence ID" value="KAF8480221.1"/>
    <property type="molecule type" value="Genomic_DNA"/>
</dbReference>
<feature type="compositionally biased region" description="Low complexity" evidence="1">
    <location>
        <begin position="14"/>
        <end position="44"/>
    </location>
</feature>
<protein>
    <submittedName>
        <fullName evidence="2">Uncharacterized protein</fullName>
    </submittedName>
</protein>
<dbReference type="AlphaFoldDB" id="A0A9P5MWA2"/>
<dbReference type="Proteomes" id="UP000759537">
    <property type="component" value="Unassembled WGS sequence"/>
</dbReference>
<comment type="caution">
    <text evidence="2">The sequence shown here is derived from an EMBL/GenBank/DDBJ whole genome shotgun (WGS) entry which is preliminary data.</text>
</comment>
<gene>
    <name evidence="2" type="ORF">DFH94DRAFT_466171</name>
</gene>
<evidence type="ECO:0000256" key="1">
    <source>
        <dbReference type="SAM" id="MobiDB-lite"/>
    </source>
</evidence>
<evidence type="ECO:0000313" key="3">
    <source>
        <dbReference type="Proteomes" id="UP000759537"/>
    </source>
</evidence>
<accession>A0A9P5MWA2</accession>
<keyword evidence="3" id="KW-1185">Reference proteome</keyword>
<proteinExistence type="predicted"/>
<reference evidence="2" key="2">
    <citation type="journal article" date="2020" name="Nat. Commun.">
        <title>Large-scale genome sequencing of mycorrhizal fungi provides insights into the early evolution of symbiotic traits.</title>
        <authorList>
            <person name="Miyauchi S."/>
            <person name="Kiss E."/>
            <person name="Kuo A."/>
            <person name="Drula E."/>
            <person name="Kohler A."/>
            <person name="Sanchez-Garcia M."/>
            <person name="Morin E."/>
            <person name="Andreopoulos B."/>
            <person name="Barry K.W."/>
            <person name="Bonito G."/>
            <person name="Buee M."/>
            <person name="Carver A."/>
            <person name="Chen C."/>
            <person name="Cichocki N."/>
            <person name="Clum A."/>
            <person name="Culley D."/>
            <person name="Crous P.W."/>
            <person name="Fauchery L."/>
            <person name="Girlanda M."/>
            <person name="Hayes R.D."/>
            <person name="Keri Z."/>
            <person name="LaButti K."/>
            <person name="Lipzen A."/>
            <person name="Lombard V."/>
            <person name="Magnuson J."/>
            <person name="Maillard F."/>
            <person name="Murat C."/>
            <person name="Nolan M."/>
            <person name="Ohm R.A."/>
            <person name="Pangilinan J."/>
            <person name="Pereira M.F."/>
            <person name="Perotto S."/>
            <person name="Peter M."/>
            <person name="Pfister S."/>
            <person name="Riley R."/>
            <person name="Sitrit Y."/>
            <person name="Stielow J.B."/>
            <person name="Szollosi G."/>
            <person name="Zifcakova L."/>
            <person name="Stursova M."/>
            <person name="Spatafora J.W."/>
            <person name="Tedersoo L."/>
            <person name="Vaario L.M."/>
            <person name="Yamada A."/>
            <person name="Yan M."/>
            <person name="Wang P."/>
            <person name="Xu J."/>
            <person name="Bruns T."/>
            <person name="Baldrian P."/>
            <person name="Vilgalys R."/>
            <person name="Dunand C."/>
            <person name="Henrissat B."/>
            <person name="Grigoriev I.V."/>
            <person name="Hibbett D."/>
            <person name="Nagy L.G."/>
            <person name="Martin F.M."/>
        </authorList>
    </citation>
    <scope>NUCLEOTIDE SEQUENCE</scope>
    <source>
        <strain evidence="2">Prilba</strain>
    </source>
</reference>
<organism evidence="2 3">
    <name type="scientific">Russula ochroleuca</name>
    <dbReference type="NCBI Taxonomy" id="152965"/>
    <lineage>
        <taxon>Eukaryota</taxon>
        <taxon>Fungi</taxon>
        <taxon>Dikarya</taxon>
        <taxon>Basidiomycota</taxon>
        <taxon>Agaricomycotina</taxon>
        <taxon>Agaricomycetes</taxon>
        <taxon>Russulales</taxon>
        <taxon>Russulaceae</taxon>
        <taxon>Russula</taxon>
    </lineage>
</organism>
<evidence type="ECO:0000313" key="2">
    <source>
        <dbReference type="EMBL" id="KAF8480221.1"/>
    </source>
</evidence>
<sequence length="273" mass="30415">MLSSCKPPFDDGPRTPSSSSPYRPHTSSPLLESFSPSPSTSAATKLQSRRLTQYKSFSTPTRRVSSAYQSRPKHLASDEPSFGVRLFNSAAPLGDVESNPRNALLRDRLRQRCAHRAQQARTKRVERERKRNGLSSDGEDMSDEDENDEEIVLNDELFRRIIDSAKNKQQYSYRLSFQDEVGSSLDPDMEDVAEWERILQDGPLPPGASAMPISPDLPPSEFDEEEIAERAAQAEEAALWAVLDGADTILSSSDINDITPQFQAIPDEDVDMA</sequence>
<feature type="compositionally biased region" description="Polar residues" evidence="1">
    <location>
        <begin position="45"/>
        <end position="69"/>
    </location>
</feature>
<reference evidence="2" key="1">
    <citation type="submission" date="2019-10" db="EMBL/GenBank/DDBJ databases">
        <authorList>
            <consortium name="DOE Joint Genome Institute"/>
            <person name="Kuo A."/>
            <person name="Miyauchi S."/>
            <person name="Kiss E."/>
            <person name="Drula E."/>
            <person name="Kohler A."/>
            <person name="Sanchez-Garcia M."/>
            <person name="Andreopoulos B."/>
            <person name="Barry K.W."/>
            <person name="Bonito G."/>
            <person name="Buee M."/>
            <person name="Carver A."/>
            <person name="Chen C."/>
            <person name="Cichocki N."/>
            <person name="Clum A."/>
            <person name="Culley D."/>
            <person name="Crous P.W."/>
            <person name="Fauchery L."/>
            <person name="Girlanda M."/>
            <person name="Hayes R."/>
            <person name="Keri Z."/>
            <person name="LaButti K."/>
            <person name="Lipzen A."/>
            <person name="Lombard V."/>
            <person name="Magnuson J."/>
            <person name="Maillard F."/>
            <person name="Morin E."/>
            <person name="Murat C."/>
            <person name="Nolan M."/>
            <person name="Ohm R."/>
            <person name="Pangilinan J."/>
            <person name="Pereira M."/>
            <person name="Perotto S."/>
            <person name="Peter M."/>
            <person name="Riley R."/>
            <person name="Sitrit Y."/>
            <person name="Stielow B."/>
            <person name="Szollosi G."/>
            <person name="Zifcakova L."/>
            <person name="Stursova M."/>
            <person name="Spatafora J.W."/>
            <person name="Tedersoo L."/>
            <person name="Vaario L.-M."/>
            <person name="Yamada A."/>
            <person name="Yan M."/>
            <person name="Wang P."/>
            <person name="Xu J."/>
            <person name="Bruns T."/>
            <person name="Baldrian P."/>
            <person name="Vilgalys R."/>
            <person name="Henrissat B."/>
            <person name="Grigoriev I.V."/>
            <person name="Hibbett D."/>
            <person name="Nagy L.G."/>
            <person name="Martin F.M."/>
        </authorList>
    </citation>
    <scope>NUCLEOTIDE SEQUENCE</scope>
    <source>
        <strain evidence="2">Prilba</strain>
    </source>
</reference>